<accession>A0A1E7WCX4</accession>
<dbReference type="Proteomes" id="UP000175989">
    <property type="component" value="Unassembled WGS sequence"/>
</dbReference>
<dbReference type="EMBL" id="LROM01000123">
    <property type="protein sequence ID" value="OEZ95500.1"/>
    <property type="molecule type" value="Genomic_DNA"/>
</dbReference>
<reference evidence="2" key="1">
    <citation type="journal article" date="2016" name="Front. Microbiol.">
        <title>Molecular Keys to the Janthinobacterium and Duganella spp. Interaction with the Plant Pathogen Fusarium graminearum.</title>
        <authorList>
            <person name="Haack F.S."/>
            <person name="Poehlein A."/>
            <person name="Kroger C."/>
            <person name="Voigt C.A."/>
            <person name="Piepenbring M."/>
            <person name="Bode H.B."/>
            <person name="Daniel R."/>
            <person name="Schafer W."/>
            <person name="Streit W.R."/>
        </authorList>
    </citation>
    <scope>NUCLEOTIDE SEQUENCE [LARGE SCALE GENOMIC DNA]</scope>
    <source>
        <strain evidence="2">T54</strain>
    </source>
</reference>
<gene>
    <name evidence="1" type="ORF">DUPY_42740</name>
</gene>
<evidence type="ECO:0000313" key="2">
    <source>
        <dbReference type="Proteomes" id="UP000175989"/>
    </source>
</evidence>
<organism evidence="1 2">
    <name type="scientific">Duganella phyllosphaerae</name>
    <dbReference type="NCBI Taxonomy" id="762836"/>
    <lineage>
        <taxon>Bacteria</taxon>
        <taxon>Pseudomonadati</taxon>
        <taxon>Pseudomonadota</taxon>
        <taxon>Betaproteobacteria</taxon>
        <taxon>Burkholderiales</taxon>
        <taxon>Oxalobacteraceae</taxon>
        <taxon>Telluria group</taxon>
        <taxon>Duganella</taxon>
    </lineage>
</organism>
<proteinExistence type="predicted"/>
<evidence type="ECO:0000313" key="1">
    <source>
        <dbReference type="EMBL" id="OEZ95500.1"/>
    </source>
</evidence>
<dbReference type="AlphaFoldDB" id="A0A1E7WCX4"/>
<comment type="caution">
    <text evidence="1">The sequence shown here is derived from an EMBL/GenBank/DDBJ whole genome shotgun (WGS) entry which is preliminary data.</text>
</comment>
<protein>
    <submittedName>
        <fullName evidence="1">Uncharacterized protein</fullName>
    </submittedName>
</protein>
<sequence>MGGSKAINELAELGFRFVVALVKCLNYYNF</sequence>
<name>A0A1E7WCX4_9BURK</name>
<keyword evidence="2" id="KW-1185">Reference proteome</keyword>